<dbReference type="PANTHER" id="PTHR43399">
    <property type="entry name" value="SUBTILISIN-RELATED"/>
    <property type="match status" value="1"/>
</dbReference>
<evidence type="ECO:0000256" key="2">
    <source>
        <dbReference type="ARBA" id="ARBA00022670"/>
    </source>
</evidence>
<dbReference type="Pfam" id="PF00082">
    <property type="entry name" value="Peptidase_S8"/>
    <property type="match status" value="1"/>
</dbReference>
<evidence type="ECO:0000313" key="8">
    <source>
        <dbReference type="EMBL" id="KEZ22465.1"/>
    </source>
</evidence>
<keyword evidence="4" id="KW-0720">Serine protease</keyword>
<evidence type="ECO:0000256" key="5">
    <source>
        <dbReference type="PROSITE-ProRule" id="PRU01240"/>
    </source>
</evidence>
<keyword evidence="3" id="KW-0378">Hydrolase</keyword>
<dbReference type="GO" id="GO:0004252">
    <property type="term" value="F:serine-type endopeptidase activity"/>
    <property type="evidence" value="ECO:0007669"/>
    <property type="project" value="InterPro"/>
</dbReference>
<dbReference type="RefSeq" id="WP_038103285.1">
    <property type="nucleotide sequence ID" value="NZ_JFDP01000072.1"/>
</dbReference>
<dbReference type="InterPro" id="IPR023828">
    <property type="entry name" value="Peptidase_S8_Ser-AS"/>
</dbReference>
<dbReference type="SUPFAM" id="SSF52743">
    <property type="entry name" value="Subtilisin-like"/>
    <property type="match status" value="1"/>
</dbReference>
<evidence type="ECO:0000256" key="4">
    <source>
        <dbReference type="ARBA" id="ARBA00022825"/>
    </source>
</evidence>
<dbReference type="InterPro" id="IPR000209">
    <property type="entry name" value="Peptidase_S8/S53_dom"/>
</dbReference>
<dbReference type="PROSITE" id="PS00138">
    <property type="entry name" value="SUBTILASE_SER"/>
    <property type="match status" value="1"/>
</dbReference>
<evidence type="ECO:0000313" key="9">
    <source>
        <dbReference type="Proteomes" id="UP000028537"/>
    </source>
</evidence>
<dbReference type="OrthoDB" id="400658at2"/>
<feature type="region of interest" description="Disordered" evidence="6">
    <location>
        <begin position="1"/>
        <end position="26"/>
    </location>
</feature>
<evidence type="ECO:0000256" key="3">
    <source>
        <dbReference type="ARBA" id="ARBA00022801"/>
    </source>
</evidence>
<dbReference type="GO" id="GO:0006508">
    <property type="term" value="P:proteolysis"/>
    <property type="evidence" value="ECO:0007669"/>
    <property type="project" value="UniProtKB-KW"/>
</dbReference>
<dbReference type="InterPro" id="IPR036852">
    <property type="entry name" value="Peptidase_S8/S53_dom_sf"/>
</dbReference>
<protein>
    <submittedName>
        <fullName evidence="8">Peptidase S8/S53 family protein</fullName>
    </submittedName>
</protein>
<dbReference type="PANTHER" id="PTHR43399:SF4">
    <property type="entry name" value="CELL WALL-ASSOCIATED PROTEASE"/>
    <property type="match status" value="1"/>
</dbReference>
<reference evidence="8 9" key="1">
    <citation type="submission" date="2014-02" db="EMBL/GenBank/DDBJ databases">
        <title>Genome sequence of Ureaplasma diversum strain 246.</title>
        <authorList>
            <person name="Sirand-Pugnet P."/>
            <person name="Breton M."/>
            <person name="Dordet-Frisoni E."/>
            <person name="Baranowski E."/>
            <person name="Barre A."/>
            <person name="Couture C."/>
            <person name="Dupuy V."/>
            <person name="Gaurivaud P."/>
            <person name="Jacob D."/>
            <person name="Lemaitre C."/>
            <person name="Manso-Silvan L."/>
            <person name="Nikolski M."/>
            <person name="Nouvel L.-X."/>
            <person name="Poumarat F."/>
            <person name="Tardy F."/>
            <person name="Thebault P."/>
            <person name="Theil S."/>
            <person name="Citti C."/>
            <person name="Thiaucourt F."/>
            <person name="Blanchard A."/>
        </authorList>
    </citation>
    <scope>NUCLEOTIDE SEQUENCE [LARGE SCALE GENOMIC DNA]</scope>
    <source>
        <strain evidence="8 9">NCTC 246</strain>
    </source>
</reference>
<feature type="compositionally biased region" description="Low complexity" evidence="6">
    <location>
        <begin position="1"/>
        <end position="21"/>
    </location>
</feature>
<name>A0A084EWX3_9BACT</name>
<feature type="domain" description="Peptidase S8/S53" evidence="7">
    <location>
        <begin position="86"/>
        <end position="289"/>
    </location>
</feature>
<evidence type="ECO:0000256" key="1">
    <source>
        <dbReference type="ARBA" id="ARBA00011073"/>
    </source>
</evidence>
<accession>A0A084EWX3</accession>
<evidence type="ECO:0000259" key="7">
    <source>
        <dbReference type="Pfam" id="PF00082"/>
    </source>
</evidence>
<comment type="similarity">
    <text evidence="1 5">Belongs to the peptidase S8 family.</text>
</comment>
<sequence>MPENINDNQKQSISSNSSFKSVLEDPEDNEKHYAAVGLNKETRDFLIENFGDEKVKVGIMEVEGFISADNENIFPNREVGDINYLKRNGQNTNVKSDHANWVAEVIGGNLGINSNAKLYSIYYAENTSPSDYFNLLTNSKVNILNNSWGPRYANLQSNYSRLPKDIDDSVFSNPEIINIFAAGNQYNGKTTTGENGEKIEIPPYKYLAGGPLSINSIVVGAYDLETKEKTSYSQIGNDVNYITVIAPGNNFRYTNKNGGVAQKLIRGTSFAAPVVSGLLSFVYQSNKDMFDLGSDSIIAKSALISGSERLKSYHSLYTPETGFGVPNFDLVNEAVSNLWYFKNFKRGKELVQLYLKEGQTLRTNISWLVKNINNKADFTLKVEEPSTLINYSDTKWNIETVEMKANQDGWYNIFIERKDDSASENPDVALTYVIK</sequence>
<comment type="caution">
    <text evidence="5">Lacks conserved residue(s) required for the propagation of feature annotation.</text>
</comment>
<organism evidence="8 9">
    <name type="scientific">Ureaplasma diversum NCTC 246</name>
    <dbReference type="NCBI Taxonomy" id="1188241"/>
    <lineage>
        <taxon>Bacteria</taxon>
        <taxon>Bacillati</taxon>
        <taxon>Mycoplasmatota</taxon>
        <taxon>Mycoplasmoidales</taxon>
        <taxon>Mycoplasmoidaceae</taxon>
        <taxon>Ureaplasma</taxon>
    </lineage>
</organism>
<keyword evidence="2" id="KW-0645">Protease</keyword>
<keyword evidence="9" id="KW-1185">Reference proteome</keyword>
<evidence type="ECO:0000256" key="6">
    <source>
        <dbReference type="SAM" id="MobiDB-lite"/>
    </source>
</evidence>
<dbReference type="Gene3D" id="3.40.50.200">
    <property type="entry name" value="Peptidase S8/S53 domain"/>
    <property type="match status" value="1"/>
</dbReference>
<dbReference type="Proteomes" id="UP000028537">
    <property type="component" value="Unassembled WGS sequence"/>
</dbReference>
<dbReference type="EMBL" id="JFDP01000072">
    <property type="protein sequence ID" value="KEZ22465.1"/>
    <property type="molecule type" value="Genomic_DNA"/>
</dbReference>
<dbReference type="PROSITE" id="PS51892">
    <property type="entry name" value="SUBTILASE"/>
    <property type="match status" value="1"/>
</dbReference>
<dbReference type="InterPro" id="IPR051048">
    <property type="entry name" value="Peptidase_S8/S53_subtilisin"/>
</dbReference>
<comment type="caution">
    <text evidence="8">The sequence shown here is derived from an EMBL/GenBank/DDBJ whole genome shotgun (WGS) entry which is preliminary data.</text>
</comment>
<dbReference type="eggNOG" id="COG1404">
    <property type="taxonomic scope" value="Bacteria"/>
</dbReference>
<proteinExistence type="inferred from homology"/>
<gene>
    <name evidence="8" type="ORF">UDIV_5940</name>
</gene>
<dbReference type="AlphaFoldDB" id="A0A084EWX3"/>